<evidence type="ECO:0000313" key="3">
    <source>
        <dbReference type="EMBL" id="KAA9008412.1"/>
    </source>
</evidence>
<feature type="compositionally biased region" description="Low complexity" evidence="1">
    <location>
        <begin position="26"/>
        <end position="43"/>
    </location>
</feature>
<feature type="region of interest" description="Disordered" evidence="1">
    <location>
        <begin position="19"/>
        <end position="56"/>
    </location>
</feature>
<keyword evidence="4" id="KW-1185">Reference proteome</keyword>
<accession>A0A5J5GLQ3</accession>
<organism evidence="3 4">
    <name type="scientific">Paenibacillus spiritus</name>
    <dbReference type="NCBI Taxonomy" id="2496557"/>
    <lineage>
        <taxon>Bacteria</taxon>
        <taxon>Bacillati</taxon>
        <taxon>Bacillota</taxon>
        <taxon>Bacilli</taxon>
        <taxon>Bacillales</taxon>
        <taxon>Paenibacillaceae</taxon>
        <taxon>Paenibacillus</taxon>
    </lineage>
</organism>
<evidence type="ECO:0000256" key="1">
    <source>
        <dbReference type="SAM" id="MobiDB-lite"/>
    </source>
</evidence>
<dbReference type="EMBL" id="VYKK01000003">
    <property type="protein sequence ID" value="KAA9008412.1"/>
    <property type="molecule type" value="Genomic_DNA"/>
</dbReference>
<evidence type="ECO:0008006" key="5">
    <source>
        <dbReference type="Google" id="ProtNLM"/>
    </source>
</evidence>
<name>A0A5J5GLQ3_9BACL</name>
<comment type="caution">
    <text evidence="3">The sequence shown here is derived from an EMBL/GenBank/DDBJ whole genome shotgun (WGS) entry which is preliminary data.</text>
</comment>
<sequence>MKPYRRAAVLLAVLTVAGSTSADPNGSLPLSASAAPGSGSLPSTPRADNRPQALSGQQMSYAFNGTSAMPEWRARINNTSVYDYKVTITKGSPTGPSSWSGTIPKGQSYNIWSEYAYPADTYYVNLTCGSGAMSGSVAARVASTHAEVLP</sequence>
<dbReference type="AlphaFoldDB" id="A0A5J5GLQ3"/>
<reference evidence="3 4" key="1">
    <citation type="submission" date="2019-09" db="EMBL/GenBank/DDBJ databases">
        <title>Bacillus ochoae sp. nov., Paenibacillus whitsoniae sp. nov., Paenibacillus spiritus sp. nov. Isolated from the Mars Exploration Rover during spacecraft assembly.</title>
        <authorList>
            <person name="Seuylemezian A."/>
            <person name="Vaishampayan P."/>
        </authorList>
    </citation>
    <scope>NUCLEOTIDE SEQUENCE [LARGE SCALE GENOMIC DNA]</scope>
    <source>
        <strain evidence="3 4">MER_111</strain>
    </source>
</reference>
<evidence type="ECO:0000313" key="4">
    <source>
        <dbReference type="Proteomes" id="UP000367750"/>
    </source>
</evidence>
<dbReference type="RefSeq" id="WP_150456434.1">
    <property type="nucleotide sequence ID" value="NZ_VYKK01000003.1"/>
</dbReference>
<evidence type="ECO:0000256" key="2">
    <source>
        <dbReference type="SAM" id="SignalP"/>
    </source>
</evidence>
<proteinExistence type="predicted"/>
<protein>
    <recommendedName>
        <fullName evidence="5">Fibronectin type III domain-containing protein</fullName>
    </recommendedName>
</protein>
<keyword evidence="2" id="KW-0732">Signal</keyword>
<dbReference type="Proteomes" id="UP000367750">
    <property type="component" value="Unassembled WGS sequence"/>
</dbReference>
<feature type="chain" id="PRO_5023871633" description="Fibronectin type III domain-containing protein" evidence="2">
    <location>
        <begin position="23"/>
        <end position="150"/>
    </location>
</feature>
<feature type="signal peptide" evidence="2">
    <location>
        <begin position="1"/>
        <end position="22"/>
    </location>
</feature>
<gene>
    <name evidence="3" type="ORF">F4V43_01285</name>
</gene>